<evidence type="ECO:0000313" key="4">
    <source>
        <dbReference type="EMBL" id="PGH19326.1"/>
    </source>
</evidence>
<dbReference type="PANTHER" id="PTHR48070">
    <property type="entry name" value="ESTERASE OVCA2"/>
    <property type="match status" value="1"/>
</dbReference>
<dbReference type="AlphaFoldDB" id="A0A2B7YCS3"/>
<dbReference type="GO" id="GO:0019748">
    <property type="term" value="P:secondary metabolic process"/>
    <property type="evidence" value="ECO:0007669"/>
    <property type="project" value="TreeGrafter"/>
</dbReference>
<dbReference type="GO" id="GO:0016787">
    <property type="term" value="F:hydrolase activity"/>
    <property type="evidence" value="ECO:0007669"/>
    <property type="project" value="UniProtKB-KW"/>
</dbReference>
<reference evidence="4 5" key="1">
    <citation type="submission" date="2017-10" db="EMBL/GenBank/DDBJ databases">
        <title>Comparative genomics in systemic dimorphic fungi from Ajellomycetaceae.</title>
        <authorList>
            <person name="Munoz J.F."/>
            <person name="Mcewen J.G."/>
            <person name="Clay O.K."/>
            <person name="Cuomo C.A."/>
        </authorList>
    </citation>
    <scope>NUCLEOTIDE SEQUENCE [LARGE SCALE GENOMIC DNA]</scope>
    <source>
        <strain evidence="4 5">UAMH7299</strain>
    </source>
</reference>
<dbReference type="InterPro" id="IPR050593">
    <property type="entry name" value="LovG"/>
</dbReference>
<evidence type="ECO:0000313" key="5">
    <source>
        <dbReference type="Proteomes" id="UP000224634"/>
    </source>
</evidence>
<sequence>MKFLCLHGMGTSAQIFKAQMAPITAKFEGLHEFVYVDGVIECEAADGVGSIFPGPYLCYYNLPTHSLVSAAHDFIHNIMNEDGPFDGVIGFSQGAALASSMMLQRAKEDPYAPPLFRLAIFAGASLPYNLDDRERQSKYEAEISETPASKTRNESSLDSTHGAPEPQAESADFEPRAFPSVPAESEEPFLGRYHPDSEMETVRITAPTLHLIGRSDQFGSQAILLTQLCGGALTIVHHNAGHELPNEGTFVRRATAAMEGLIHGVTFYM</sequence>
<gene>
    <name evidence="4" type="ORF">AJ80_04079</name>
</gene>
<dbReference type="InterPro" id="IPR005645">
    <property type="entry name" value="FSH-like_dom"/>
</dbReference>
<feature type="region of interest" description="Disordered" evidence="2">
    <location>
        <begin position="137"/>
        <end position="196"/>
    </location>
</feature>
<dbReference type="Pfam" id="PF03959">
    <property type="entry name" value="FSH1"/>
    <property type="match status" value="1"/>
</dbReference>
<dbReference type="InterPro" id="IPR029058">
    <property type="entry name" value="AB_hydrolase_fold"/>
</dbReference>
<keyword evidence="1" id="KW-0378">Hydrolase</keyword>
<evidence type="ECO:0000256" key="2">
    <source>
        <dbReference type="SAM" id="MobiDB-lite"/>
    </source>
</evidence>
<accession>A0A2B7YCS3</accession>
<dbReference type="OrthoDB" id="4203331at2759"/>
<dbReference type="GO" id="GO:0005737">
    <property type="term" value="C:cytoplasm"/>
    <property type="evidence" value="ECO:0007669"/>
    <property type="project" value="TreeGrafter"/>
</dbReference>
<proteinExistence type="predicted"/>
<keyword evidence="5" id="KW-1185">Reference proteome</keyword>
<dbReference type="GO" id="GO:0005634">
    <property type="term" value="C:nucleus"/>
    <property type="evidence" value="ECO:0007669"/>
    <property type="project" value="TreeGrafter"/>
</dbReference>
<protein>
    <recommendedName>
        <fullName evidence="3">Serine hydrolase domain-containing protein</fullName>
    </recommendedName>
</protein>
<evidence type="ECO:0000256" key="1">
    <source>
        <dbReference type="ARBA" id="ARBA00022801"/>
    </source>
</evidence>
<name>A0A2B7YCS3_POLH7</name>
<dbReference type="SUPFAM" id="SSF53474">
    <property type="entry name" value="alpha/beta-Hydrolases"/>
    <property type="match status" value="1"/>
</dbReference>
<evidence type="ECO:0000259" key="3">
    <source>
        <dbReference type="Pfam" id="PF03959"/>
    </source>
</evidence>
<dbReference type="EMBL" id="PDNA01000049">
    <property type="protein sequence ID" value="PGH19326.1"/>
    <property type="molecule type" value="Genomic_DNA"/>
</dbReference>
<dbReference type="STRING" id="1447883.A0A2B7YCS3"/>
<dbReference type="PANTHER" id="PTHR48070:SF4">
    <property type="entry name" value="ESTERASE ALNB"/>
    <property type="match status" value="1"/>
</dbReference>
<organism evidence="4 5">
    <name type="scientific">Polytolypa hystricis (strain UAMH7299)</name>
    <dbReference type="NCBI Taxonomy" id="1447883"/>
    <lineage>
        <taxon>Eukaryota</taxon>
        <taxon>Fungi</taxon>
        <taxon>Dikarya</taxon>
        <taxon>Ascomycota</taxon>
        <taxon>Pezizomycotina</taxon>
        <taxon>Eurotiomycetes</taxon>
        <taxon>Eurotiomycetidae</taxon>
        <taxon>Onygenales</taxon>
        <taxon>Onygenales incertae sedis</taxon>
        <taxon>Polytolypa</taxon>
    </lineage>
</organism>
<feature type="compositionally biased region" description="Polar residues" evidence="2">
    <location>
        <begin position="146"/>
        <end position="159"/>
    </location>
</feature>
<dbReference type="Gene3D" id="3.40.50.1820">
    <property type="entry name" value="alpha/beta hydrolase"/>
    <property type="match status" value="1"/>
</dbReference>
<comment type="caution">
    <text evidence="4">The sequence shown here is derived from an EMBL/GenBank/DDBJ whole genome shotgun (WGS) entry which is preliminary data.</text>
</comment>
<dbReference type="Proteomes" id="UP000224634">
    <property type="component" value="Unassembled WGS sequence"/>
</dbReference>
<feature type="domain" description="Serine hydrolase" evidence="3">
    <location>
        <begin position="2"/>
        <end position="251"/>
    </location>
</feature>